<dbReference type="InterPro" id="IPR004358">
    <property type="entry name" value="Sig_transdc_His_kin-like_C"/>
</dbReference>
<dbReference type="InterPro" id="IPR005467">
    <property type="entry name" value="His_kinase_dom"/>
</dbReference>
<evidence type="ECO:0000259" key="8">
    <source>
        <dbReference type="PROSITE" id="PS50109"/>
    </source>
</evidence>
<dbReference type="SMART" id="SM00091">
    <property type="entry name" value="PAS"/>
    <property type="match status" value="1"/>
</dbReference>
<evidence type="ECO:0000256" key="5">
    <source>
        <dbReference type="ARBA" id="ARBA00022777"/>
    </source>
</evidence>
<dbReference type="PROSITE" id="PS50109">
    <property type="entry name" value="HIS_KIN"/>
    <property type="match status" value="1"/>
</dbReference>
<feature type="region of interest" description="Disordered" evidence="7">
    <location>
        <begin position="1"/>
        <end position="39"/>
    </location>
</feature>
<feature type="domain" description="Response regulatory" evidence="9">
    <location>
        <begin position="466"/>
        <end position="579"/>
    </location>
</feature>
<dbReference type="PROSITE" id="PS50112">
    <property type="entry name" value="PAS"/>
    <property type="match status" value="1"/>
</dbReference>
<evidence type="ECO:0000256" key="1">
    <source>
        <dbReference type="ARBA" id="ARBA00000085"/>
    </source>
</evidence>
<sequence length="583" mass="63795">MSKKASSAHSPASRKSSGTKSGGNGARTGTQVSKKAEAKPRVWIDKSDFERIHDHLREAQETLDAIRNGDVDAVVVSGSHGSQVYSLSGAEQPYRIYVEQMQEGAVTVDQSGLILYCNQRFADMTGLPLERVISSQILQYVPKSTWKNLDHVFKGEEAAKHECLLQHLDGGSRPVLLTGSPLPMEDQHVMCLVVTDLTEQKEREELRQGKEGAEKANLAKDAFLAALSHELRTPLTPALMATMALENDESLPESVRASLGMIRRNVELEARLIDDLLDLTRIARGKLELHLRAVDVHVIIQRAHEICETDIHTKKQTFELQLNAAKHLAMADPVRLQQALWNVIRNAVKFTPEGGIITVKTGNRGKKIWIEVTDSGIGFAQKILPGMFKPFEQGGRDITRRFGGLGLGLAISSSIMESHDGTIIGDSPGADKGATFTLELPLGSLSSPVNAGPVEFEKDLSHSGLRILLVEDHKDTRASMELLLRRAGHVVTAADCAAMALEIAEAHTFDLVISDLGLPDLSGMELMSQLRDQHGLRGIAVSGYGMEEDILRSKDAGFVYHLTKPIQMETLRRLIRQFAASGG</sequence>
<dbReference type="GO" id="GO:0005886">
    <property type="term" value="C:plasma membrane"/>
    <property type="evidence" value="ECO:0007669"/>
    <property type="project" value="TreeGrafter"/>
</dbReference>
<dbReference type="Gene3D" id="3.40.50.2300">
    <property type="match status" value="1"/>
</dbReference>
<dbReference type="SUPFAM" id="SSF52172">
    <property type="entry name" value="CheY-like"/>
    <property type="match status" value="1"/>
</dbReference>
<dbReference type="InterPro" id="IPR001789">
    <property type="entry name" value="Sig_transdc_resp-reg_receiver"/>
</dbReference>
<dbReference type="PANTHER" id="PTHR43047">
    <property type="entry name" value="TWO-COMPONENT HISTIDINE PROTEIN KINASE"/>
    <property type="match status" value="1"/>
</dbReference>
<dbReference type="EMBL" id="SOCA01000005">
    <property type="protein sequence ID" value="TDU69306.1"/>
    <property type="molecule type" value="Genomic_DNA"/>
</dbReference>
<dbReference type="SMART" id="SM00448">
    <property type="entry name" value="REC"/>
    <property type="match status" value="1"/>
</dbReference>
<dbReference type="Gene3D" id="3.30.450.20">
    <property type="entry name" value="PAS domain"/>
    <property type="match status" value="1"/>
</dbReference>
<dbReference type="InterPro" id="IPR000014">
    <property type="entry name" value="PAS"/>
</dbReference>
<dbReference type="GO" id="GO:0006355">
    <property type="term" value="P:regulation of DNA-templated transcription"/>
    <property type="evidence" value="ECO:0007669"/>
    <property type="project" value="InterPro"/>
</dbReference>
<organism evidence="11 12">
    <name type="scientific">Prosthecobacter fusiformis</name>
    <dbReference type="NCBI Taxonomy" id="48464"/>
    <lineage>
        <taxon>Bacteria</taxon>
        <taxon>Pseudomonadati</taxon>
        <taxon>Verrucomicrobiota</taxon>
        <taxon>Verrucomicrobiia</taxon>
        <taxon>Verrucomicrobiales</taxon>
        <taxon>Verrucomicrobiaceae</taxon>
        <taxon>Prosthecobacter</taxon>
    </lineage>
</organism>
<dbReference type="CDD" id="cd00082">
    <property type="entry name" value="HisKA"/>
    <property type="match status" value="1"/>
</dbReference>
<dbReference type="SUPFAM" id="SSF55785">
    <property type="entry name" value="PYP-like sensor domain (PAS domain)"/>
    <property type="match status" value="1"/>
</dbReference>
<dbReference type="Proteomes" id="UP000295662">
    <property type="component" value="Unassembled WGS sequence"/>
</dbReference>
<dbReference type="InterPro" id="IPR011006">
    <property type="entry name" value="CheY-like_superfamily"/>
</dbReference>
<dbReference type="Pfam" id="PF00989">
    <property type="entry name" value="PAS"/>
    <property type="match status" value="1"/>
</dbReference>
<protein>
    <recommendedName>
        <fullName evidence="2">histidine kinase</fullName>
        <ecNumber evidence="2">2.7.13.3</ecNumber>
    </recommendedName>
</protein>
<evidence type="ECO:0000313" key="11">
    <source>
        <dbReference type="EMBL" id="TDU69306.1"/>
    </source>
</evidence>
<dbReference type="InterPro" id="IPR003594">
    <property type="entry name" value="HATPase_dom"/>
</dbReference>
<dbReference type="InterPro" id="IPR036097">
    <property type="entry name" value="HisK_dim/P_sf"/>
</dbReference>
<dbReference type="InterPro" id="IPR036890">
    <property type="entry name" value="HATPase_C_sf"/>
</dbReference>
<proteinExistence type="predicted"/>
<reference evidence="11 12" key="1">
    <citation type="submission" date="2019-03" db="EMBL/GenBank/DDBJ databases">
        <title>Genomic Encyclopedia of Archaeal and Bacterial Type Strains, Phase II (KMG-II): from individual species to whole genera.</title>
        <authorList>
            <person name="Goeker M."/>
        </authorList>
    </citation>
    <scope>NUCLEOTIDE SEQUENCE [LARGE SCALE GENOMIC DNA]</scope>
    <source>
        <strain evidence="11 12">ATCC 25309</strain>
    </source>
</reference>
<dbReference type="SMART" id="SM00388">
    <property type="entry name" value="HisKA"/>
    <property type="match status" value="1"/>
</dbReference>
<dbReference type="InterPro" id="IPR003661">
    <property type="entry name" value="HisK_dim/P_dom"/>
</dbReference>
<name>A0A4R7RWG9_9BACT</name>
<dbReference type="Pfam" id="PF02518">
    <property type="entry name" value="HATPase_c"/>
    <property type="match status" value="1"/>
</dbReference>
<dbReference type="PRINTS" id="PR00344">
    <property type="entry name" value="BCTRLSENSOR"/>
</dbReference>
<dbReference type="PROSITE" id="PS50110">
    <property type="entry name" value="RESPONSE_REGULATORY"/>
    <property type="match status" value="1"/>
</dbReference>
<dbReference type="SUPFAM" id="SSF55874">
    <property type="entry name" value="ATPase domain of HSP90 chaperone/DNA topoisomerase II/histidine kinase"/>
    <property type="match status" value="1"/>
</dbReference>
<keyword evidence="4" id="KW-0808">Transferase</keyword>
<evidence type="ECO:0000256" key="6">
    <source>
        <dbReference type="PROSITE-ProRule" id="PRU00169"/>
    </source>
</evidence>
<evidence type="ECO:0000259" key="9">
    <source>
        <dbReference type="PROSITE" id="PS50110"/>
    </source>
</evidence>
<evidence type="ECO:0000256" key="2">
    <source>
        <dbReference type="ARBA" id="ARBA00012438"/>
    </source>
</evidence>
<accession>A0A4R7RWG9</accession>
<dbReference type="PANTHER" id="PTHR43047:SF62">
    <property type="entry name" value="SENSOR HISTIDINE KINASE DPIB"/>
    <property type="match status" value="1"/>
</dbReference>
<feature type="domain" description="Histidine kinase" evidence="8">
    <location>
        <begin position="226"/>
        <end position="444"/>
    </location>
</feature>
<dbReference type="Pfam" id="PF00072">
    <property type="entry name" value="Response_reg"/>
    <property type="match status" value="1"/>
</dbReference>
<feature type="modified residue" description="4-aspartylphosphate" evidence="6">
    <location>
        <position position="515"/>
    </location>
</feature>
<feature type="compositionally biased region" description="Low complexity" evidence="7">
    <location>
        <begin position="1"/>
        <end position="16"/>
    </location>
</feature>
<dbReference type="AlphaFoldDB" id="A0A4R7RWG9"/>
<evidence type="ECO:0000256" key="3">
    <source>
        <dbReference type="ARBA" id="ARBA00022553"/>
    </source>
</evidence>
<comment type="caution">
    <text evidence="11">The sequence shown here is derived from an EMBL/GenBank/DDBJ whole genome shotgun (WGS) entry which is preliminary data.</text>
</comment>
<dbReference type="OrthoDB" id="176608at2"/>
<dbReference type="Pfam" id="PF00512">
    <property type="entry name" value="HisKA"/>
    <property type="match status" value="1"/>
</dbReference>
<keyword evidence="5" id="KW-0418">Kinase</keyword>
<keyword evidence="12" id="KW-1185">Reference proteome</keyword>
<dbReference type="GO" id="GO:0009927">
    <property type="term" value="F:histidine phosphotransfer kinase activity"/>
    <property type="evidence" value="ECO:0007669"/>
    <property type="project" value="TreeGrafter"/>
</dbReference>
<dbReference type="GO" id="GO:0000155">
    <property type="term" value="F:phosphorelay sensor kinase activity"/>
    <property type="evidence" value="ECO:0007669"/>
    <property type="project" value="InterPro"/>
</dbReference>
<dbReference type="SMART" id="SM00387">
    <property type="entry name" value="HATPase_c"/>
    <property type="match status" value="1"/>
</dbReference>
<evidence type="ECO:0000256" key="7">
    <source>
        <dbReference type="SAM" id="MobiDB-lite"/>
    </source>
</evidence>
<feature type="domain" description="PAS" evidence="10">
    <location>
        <begin position="90"/>
        <end position="138"/>
    </location>
</feature>
<dbReference type="InterPro" id="IPR035965">
    <property type="entry name" value="PAS-like_dom_sf"/>
</dbReference>
<comment type="catalytic activity">
    <reaction evidence="1">
        <text>ATP + protein L-histidine = ADP + protein N-phospho-L-histidine.</text>
        <dbReference type="EC" id="2.7.13.3"/>
    </reaction>
</comment>
<keyword evidence="3 6" id="KW-0597">Phosphoprotein</keyword>
<evidence type="ECO:0000259" key="10">
    <source>
        <dbReference type="PROSITE" id="PS50112"/>
    </source>
</evidence>
<evidence type="ECO:0000256" key="4">
    <source>
        <dbReference type="ARBA" id="ARBA00022679"/>
    </source>
</evidence>
<dbReference type="Gene3D" id="1.10.287.130">
    <property type="match status" value="1"/>
</dbReference>
<dbReference type="SUPFAM" id="SSF47384">
    <property type="entry name" value="Homodimeric domain of signal transducing histidine kinase"/>
    <property type="match status" value="1"/>
</dbReference>
<dbReference type="CDD" id="cd00130">
    <property type="entry name" value="PAS"/>
    <property type="match status" value="1"/>
</dbReference>
<dbReference type="Gene3D" id="3.30.565.10">
    <property type="entry name" value="Histidine kinase-like ATPase, C-terminal domain"/>
    <property type="match status" value="1"/>
</dbReference>
<dbReference type="RefSeq" id="WP_133795997.1">
    <property type="nucleotide sequence ID" value="NZ_SOCA01000005.1"/>
</dbReference>
<dbReference type="InterPro" id="IPR013767">
    <property type="entry name" value="PAS_fold"/>
</dbReference>
<gene>
    <name evidence="11" type="ORF">EI77_02958</name>
</gene>
<evidence type="ECO:0000313" key="12">
    <source>
        <dbReference type="Proteomes" id="UP000295662"/>
    </source>
</evidence>
<dbReference type="EC" id="2.7.13.3" evidence="2"/>
<dbReference type="NCBIfam" id="TIGR00229">
    <property type="entry name" value="sensory_box"/>
    <property type="match status" value="1"/>
</dbReference>